<dbReference type="Pfam" id="PF03372">
    <property type="entry name" value="Exo_endo_phos"/>
    <property type="match status" value="1"/>
</dbReference>
<evidence type="ECO:0000313" key="3">
    <source>
        <dbReference type="Proteomes" id="UP001558713"/>
    </source>
</evidence>
<accession>A0ABD0ZXV1</accession>
<dbReference type="Proteomes" id="UP001558713">
    <property type="component" value="Unassembled WGS sequence"/>
</dbReference>
<sequence>MSQVCQDWSFTSNHASDEDDRIILIWKHLVVVQVLNQSRQSLTCEVTLSSKKFIYTAVYASNHAEDRTNLWIELLNLQTVHSLSSLPWLVGGDFNQIIHPAEHSNPAVNSFSPAMLELRDCLLQLGLFDLRYQGSVNTWINNRPAEPIAKKLDRVLVNQSLISCYQNSFATFLPPDFSDHCPSLVNLAYKIPQAGNKPFKFFNFLTTHPNFCQTVENAWIQTGSYASNLTTLCWKLKSLKRPIKSLNRENFSNIQERVILTNQLLQSVQVQALQTPSLILFQKERDLHKKWLFLRTIEEAFLRQKSRINWLKEGDQTTTFFYRMCQVRMSYNGIRSFTLPSGLVISDPLDMSLLAVAHFKGILAPTEVQVSSATLH</sequence>
<dbReference type="InterPro" id="IPR005135">
    <property type="entry name" value="Endo/exonuclease/phosphatase"/>
</dbReference>
<dbReference type="PANTHER" id="PTHR33710">
    <property type="entry name" value="BNAC02G09200D PROTEIN"/>
    <property type="match status" value="1"/>
</dbReference>
<name>A0ABD0ZXV1_CARAN</name>
<protein>
    <recommendedName>
        <fullName evidence="1">Endonuclease/exonuclease/phosphatase domain-containing protein</fullName>
    </recommendedName>
</protein>
<feature type="domain" description="Endonuclease/exonuclease/phosphatase" evidence="1">
    <location>
        <begin position="50"/>
        <end position="180"/>
    </location>
</feature>
<proteinExistence type="predicted"/>
<dbReference type="EMBL" id="JBANAX010000646">
    <property type="protein sequence ID" value="KAL1199402.1"/>
    <property type="molecule type" value="Genomic_DNA"/>
</dbReference>
<evidence type="ECO:0000259" key="1">
    <source>
        <dbReference type="Pfam" id="PF03372"/>
    </source>
</evidence>
<dbReference type="Gene3D" id="3.60.10.10">
    <property type="entry name" value="Endonuclease/exonuclease/phosphatase"/>
    <property type="match status" value="1"/>
</dbReference>
<dbReference type="AlphaFoldDB" id="A0ABD0ZXV1"/>
<gene>
    <name evidence="2" type="ORF">V5N11_007692</name>
</gene>
<evidence type="ECO:0000313" key="2">
    <source>
        <dbReference type="EMBL" id="KAL1199402.1"/>
    </source>
</evidence>
<dbReference type="InterPro" id="IPR036691">
    <property type="entry name" value="Endo/exonu/phosph_ase_sf"/>
</dbReference>
<reference evidence="2 3" key="1">
    <citation type="submission" date="2024-04" db="EMBL/GenBank/DDBJ databases">
        <title>Genome assembly C_amara_ONT_v2.</title>
        <authorList>
            <person name="Yant L."/>
            <person name="Moore C."/>
            <person name="Slenker M."/>
        </authorList>
    </citation>
    <scope>NUCLEOTIDE SEQUENCE [LARGE SCALE GENOMIC DNA]</scope>
    <source>
        <tissue evidence="2">Leaf</tissue>
    </source>
</reference>
<dbReference type="SUPFAM" id="SSF56219">
    <property type="entry name" value="DNase I-like"/>
    <property type="match status" value="1"/>
</dbReference>
<dbReference type="PANTHER" id="PTHR33710:SF77">
    <property type="entry name" value="DNASE I-LIKE SUPERFAMILY PROTEIN"/>
    <property type="match status" value="1"/>
</dbReference>
<comment type="caution">
    <text evidence="2">The sequence shown here is derived from an EMBL/GenBank/DDBJ whole genome shotgun (WGS) entry which is preliminary data.</text>
</comment>
<keyword evidence="3" id="KW-1185">Reference proteome</keyword>
<organism evidence="2 3">
    <name type="scientific">Cardamine amara subsp. amara</name>
    <dbReference type="NCBI Taxonomy" id="228776"/>
    <lineage>
        <taxon>Eukaryota</taxon>
        <taxon>Viridiplantae</taxon>
        <taxon>Streptophyta</taxon>
        <taxon>Embryophyta</taxon>
        <taxon>Tracheophyta</taxon>
        <taxon>Spermatophyta</taxon>
        <taxon>Magnoliopsida</taxon>
        <taxon>eudicotyledons</taxon>
        <taxon>Gunneridae</taxon>
        <taxon>Pentapetalae</taxon>
        <taxon>rosids</taxon>
        <taxon>malvids</taxon>
        <taxon>Brassicales</taxon>
        <taxon>Brassicaceae</taxon>
        <taxon>Cardamineae</taxon>
        <taxon>Cardamine</taxon>
    </lineage>
</organism>